<evidence type="ECO:0000259" key="10">
    <source>
        <dbReference type="PROSITE" id="PS50893"/>
    </source>
</evidence>
<dbReference type="Gene3D" id="3.40.50.300">
    <property type="entry name" value="P-loop containing nucleotide triphosphate hydrolases"/>
    <property type="match status" value="1"/>
</dbReference>
<comment type="similarity">
    <text evidence="2">Belongs to the ABC transporter superfamily. ABCG family. Eye pigment precursor importer (TC 3.A.1.204) subfamily.</text>
</comment>
<evidence type="ECO:0000256" key="6">
    <source>
        <dbReference type="ARBA" id="ARBA00022840"/>
    </source>
</evidence>
<feature type="non-terminal residue" evidence="11">
    <location>
        <position position="596"/>
    </location>
</feature>
<dbReference type="InterPro" id="IPR003593">
    <property type="entry name" value="AAA+_ATPase"/>
</dbReference>
<feature type="transmembrane region" description="Helical" evidence="9">
    <location>
        <begin position="478"/>
        <end position="505"/>
    </location>
</feature>
<keyword evidence="5" id="KW-0547">Nucleotide-binding</keyword>
<evidence type="ECO:0000256" key="4">
    <source>
        <dbReference type="ARBA" id="ARBA00022692"/>
    </source>
</evidence>
<gene>
    <name evidence="11" type="ORF">PC110_g16760</name>
</gene>
<keyword evidence="12" id="KW-1185">Reference proteome</keyword>
<dbReference type="GO" id="GO:0016020">
    <property type="term" value="C:membrane"/>
    <property type="evidence" value="ECO:0007669"/>
    <property type="project" value="UniProtKB-SubCell"/>
</dbReference>
<name>A0A329RTX1_9STRA</name>
<organism evidence="11 12">
    <name type="scientific">Phytophthora cactorum</name>
    <dbReference type="NCBI Taxonomy" id="29920"/>
    <lineage>
        <taxon>Eukaryota</taxon>
        <taxon>Sar</taxon>
        <taxon>Stramenopiles</taxon>
        <taxon>Oomycota</taxon>
        <taxon>Peronosporomycetes</taxon>
        <taxon>Peronosporales</taxon>
        <taxon>Peronosporaceae</taxon>
        <taxon>Phytophthora</taxon>
    </lineage>
</organism>
<feature type="transmembrane region" description="Helical" evidence="9">
    <location>
        <begin position="404"/>
        <end position="425"/>
    </location>
</feature>
<feature type="transmembrane region" description="Helical" evidence="9">
    <location>
        <begin position="437"/>
        <end position="457"/>
    </location>
</feature>
<keyword evidence="4 9" id="KW-0812">Transmembrane</keyword>
<dbReference type="Pfam" id="PF19055">
    <property type="entry name" value="ABC2_membrane_7"/>
    <property type="match status" value="1"/>
</dbReference>
<dbReference type="Pfam" id="PF01061">
    <property type="entry name" value="ABC2_membrane"/>
    <property type="match status" value="1"/>
</dbReference>
<dbReference type="InterPro" id="IPR017871">
    <property type="entry name" value="ABC_transporter-like_CS"/>
</dbReference>
<dbReference type="GO" id="GO:0016887">
    <property type="term" value="F:ATP hydrolysis activity"/>
    <property type="evidence" value="ECO:0007669"/>
    <property type="project" value="InterPro"/>
</dbReference>
<comment type="subcellular location">
    <subcellularLocation>
        <location evidence="1">Membrane</location>
        <topology evidence="1">Multi-pass membrane protein</topology>
    </subcellularLocation>
</comment>
<dbReference type="InterPro" id="IPR052215">
    <property type="entry name" value="Plant_ABCG"/>
</dbReference>
<evidence type="ECO:0000256" key="7">
    <source>
        <dbReference type="ARBA" id="ARBA00022989"/>
    </source>
</evidence>
<evidence type="ECO:0000256" key="8">
    <source>
        <dbReference type="ARBA" id="ARBA00023136"/>
    </source>
</evidence>
<dbReference type="STRING" id="29920.A0A329RTX1"/>
<feature type="domain" description="ABC transporter" evidence="10">
    <location>
        <begin position="71"/>
        <end position="320"/>
    </location>
</feature>
<evidence type="ECO:0000313" key="11">
    <source>
        <dbReference type="EMBL" id="RAW26852.1"/>
    </source>
</evidence>
<dbReference type="PANTHER" id="PTHR48042:SF11">
    <property type="entry name" value="ABC TRANSPORTER G FAMILY MEMBER 11"/>
    <property type="match status" value="1"/>
</dbReference>
<dbReference type="Proteomes" id="UP000251314">
    <property type="component" value="Unassembled WGS sequence"/>
</dbReference>
<dbReference type="VEuPathDB" id="FungiDB:PC110_g16760"/>
<keyword evidence="6" id="KW-0067">ATP-binding</keyword>
<accession>A0A329RTX1</accession>
<dbReference type="GO" id="GO:0140359">
    <property type="term" value="F:ABC-type transporter activity"/>
    <property type="evidence" value="ECO:0007669"/>
    <property type="project" value="InterPro"/>
</dbReference>
<dbReference type="InterPro" id="IPR003439">
    <property type="entry name" value="ABC_transporter-like_ATP-bd"/>
</dbReference>
<sequence length="596" mass="65735">MASSPAVPYSNLPELSPPMLERSILESGYTRESGRTIPNGTSDYSSNAANNSLHCRNVTAKYEEYINPCVLSWSDLSYAVPSKKTAKNPYGKKIILDKVSGRSAPGDLTAIMGPSGSGKTTLVDLLADRISSGLVTGTIELNGTDRVTKTFRAVTSYVAQEDTLLGSFTVVETMKMAARLSLPNSVVMTDIHSRVESVMDAMGLGACRNTLVGDIFRKGLSGGQKRRLSIAIELLSNPSILILDEPTSGLDSSSAHNVMKYILKLCGEGKNVLCTIHQPSSLVYDMFTNVIVLSLGQTVYCGSRANMIPHFASIGFNCPKYMNPAEYFVNLVNTDFEDHVDVTKLVHAYAQSNVKKQLLDQLSADRATLQNLPDIELRPSSAMRQFSVLMYRNTLNNIRNPGIYWIRLFMYFCLSFMVGTMYLSTNDDLTEEDLVPLLFYVQAFLVFMSVAVLPFFIEQRAVFARERANSSLSVVSYVCANFLATLPGIFLIAAMSTALVVLLAGLNAFEYFLLNLFLSLVVAESMMHVIGAAVPHYIIGIALGAGVFGMFMLCEGFMVPRDSIPDYWIWGYYLAFHSYSFESFVFKQFENETSDA</sequence>
<reference evidence="11 12" key="1">
    <citation type="submission" date="2018-01" db="EMBL/GenBank/DDBJ databases">
        <title>Draft genome of the strawberry crown rot pathogen Phytophthora cactorum.</title>
        <authorList>
            <person name="Armitage A.D."/>
            <person name="Lysoe E."/>
            <person name="Nellist C.F."/>
            <person name="Harrison R.J."/>
            <person name="Brurberg M.B."/>
        </authorList>
    </citation>
    <scope>NUCLEOTIDE SEQUENCE [LARGE SCALE GENOMIC DNA]</scope>
    <source>
        <strain evidence="11 12">10300</strain>
    </source>
</reference>
<dbReference type="OrthoDB" id="66620at2759"/>
<keyword evidence="7 9" id="KW-1133">Transmembrane helix</keyword>
<dbReference type="AlphaFoldDB" id="A0A329RTX1"/>
<dbReference type="PROSITE" id="PS50893">
    <property type="entry name" value="ABC_TRANSPORTER_2"/>
    <property type="match status" value="1"/>
</dbReference>
<keyword evidence="3" id="KW-0813">Transport</keyword>
<feature type="transmembrane region" description="Helical" evidence="9">
    <location>
        <begin position="537"/>
        <end position="558"/>
    </location>
</feature>
<evidence type="ECO:0000256" key="1">
    <source>
        <dbReference type="ARBA" id="ARBA00004141"/>
    </source>
</evidence>
<dbReference type="CDD" id="cd03213">
    <property type="entry name" value="ABCG_EPDR"/>
    <property type="match status" value="1"/>
</dbReference>
<evidence type="ECO:0000256" key="5">
    <source>
        <dbReference type="ARBA" id="ARBA00022741"/>
    </source>
</evidence>
<evidence type="ECO:0000256" key="2">
    <source>
        <dbReference type="ARBA" id="ARBA00005814"/>
    </source>
</evidence>
<comment type="caution">
    <text evidence="11">The sequence shown here is derived from an EMBL/GenBank/DDBJ whole genome shotgun (WGS) entry which is preliminary data.</text>
</comment>
<dbReference type="EMBL" id="MJFZ01000612">
    <property type="protein sequence ID" value="RAW26852.1"/>
    <property type="molecule type" value="Genomic_DNA"/>
</dbReference>
<evidence type="ECO:0000256" key="9">
    <source>
        <dbReference type="SAM" id="Phobius"/>
    </source>
</evidence>
<dbReference type="FunFam" id="3.40.50.300:FF:001305">
    <property type="entry name" value="ABCG transporter ABC superfamily"/>
    <property type="match status" value="1"/>
</dbReference>
<dbReference type="PROSITE" id="PS00211">
    <property type="entry name" value="ABC_TRANSPORTER_1"/>
    <property type="match status" value="1"/>
</dbReference>
<protein>
    <recommendedName>
        <fullName evidence="10">ABC transporter domain-containing protein</fullName>
    </recommendedName>
</protein>
<dbReference type="InterPro" id="IPR013525">
    <property type="entry name" value="ABC2_TM"/>
</dbReference>
<dbReference type="GO" id="GO:0005524">
    <property type="term" value="F:ATP binding"/>
    <property type="evidence" value="ECO:0007669"/>
    <property type="project" value="UniProtKB-KW"/>
</dbReference>
<evidence type="ECO:0000256" key="3">
    <source>
        <dbReference type="ARBA" id="ARBA00022448"/>
    </source>
</evidence>
<dbReference type="SMART" id="SM00382">
    <property type="entry name" value="AAA"/>
    <property type="match status" value="1"/>
</dbReference>
<proteinExistence type="inferred from homology"/>
<dbReference type="SUPFAM" id="SSF52540">
    <property type="entry name" value="P-loop containing nucleoside triphosphate hydrolases"/>
    <property type="match status" value="1"/>
</dbReference>
<dbReference type="Pfam" id="PF00005">
    <property type="entry name" value="ABC_tran"/>
    <property type="match status" value="1"/>
</dbReference>
<dbReference type="InterPro" id="IPR027417">
    <property type="entry name" value="P-loop_NTPase"/>
</dbReference>
<dbReference type="InterPro" id="IPR043926">
    <property type="entry name" value="ABCG_dom"/>
</dbReference>
<keyword evidence="8 9" id="KW-0472">Membrane</keyword>
<dbReference type="PANTHER" id="PTHR48042">
    <property type="entry name" value="ABC TRANSPORTER G FAMILY MEMBER 11"/>
    <property type="match status" value="1"/>
</dbReference>
<evidence type="ECO:0000313" key="12">
    <source>
        <dbReference type="Proteomes" id="UP000251314"/>
    </source>
</evidence>